<reference evidence="6" key="1">
    <citation type="submission" date="2020-10" db="EMBL/GenBank/DDBJ databases">
        <authorList>
            <person name="Gilroy R."/>
        </authorList>
    </citation>
    <scope>NUCLEOTIDE SEQUENCE</scope>
    <source>
        <strain evidence="6">CHK191-8634</strain>
    </source>
</reference>
<dbReference type="CDD" id="cd07377">
    <property type="entry name" value="WHTH_GntR"/>
    <property type="match status" value="1"/>
</dbReference>
<dbReference type="InterPro" id="IPR011711">
    <property type="entry name" value="GntR_C"/>
</dbReference>
<dbReference type="Gene3D" id="1.10.10.10">
    <property type="entry name" value="Winged helix-like DNA-binding domain superfamily/Winged helix DNA-binding domain"/>
    <property type="match status" value="1"/>
</dbReference>
<feature type="region of interest" description="Disordered" evidence="4">
    <location>
        <begin position="211"/>
        <end position="230"/>
    </location>
</feature>
<dbReference type="InterPro" id="IPR000524">
    <property type="entry name" value="Tscrpt_reg_HTH_GntR"/>
</dbReference>
<protein>
    <submittedName>
        <fullName evidence="6">GntR family transcriptional regulator</fullName>
    </submittedName>
</protein>
<comment type="caution">
    <text evidence="6">The sequence shown here is derived from an EMBL/GenBank/DDBJ whole genome shotgun (WGS) entry which is preliminary data.</text>
</comment>
<name>A0A9D1ISN9_9CLOT</name>
<dbReference type="Pfam" id="PF00392">
    <property type="entry name" value="GntR"/>
    <property type="match status" value="1"/>
</dbReference>
<dbReference type="AlphaFoldDB" id="A0A9D1ISN9"/>
<evidence type="ECO:0000256" key="1">
    <source>
        <dbReference type="ARBA" id="ARBA00023015"/>
    </source>
</evidence>
<evidence type="ECO:0000256" key="3">
    <source>
        <dbReference type="ARBA" id="ARBA00023163"/>
    </source>
</evidence>
<evidence type="ECO:0000313" key="6">
    <source>
        <dbReference type="EMBL" id="HIU42848.1"/>
    </source>
</evidence>
<dbReference type="InterPro" id="IPR036388">
    <property type="entry name" value="WH-like_DNA-bd_sf"/>
</dbReference>
<gene>
    <name evidence="6" type="ORF">IAB67_00945</name>
</gene>
<dbReference type="Pfam" id="PF07729">
    <property type="entry name" value="FCD"/>
    <property type="match status" value="1"/>
</dbReference>
<keyword evidence="3" id="KW-0804">Transcription</keyword>
<keyword evidence="1" id="KW-0805">Transcription regulation</keyword>
<dbReference type="PROSITE" id="PS50949">
    <property type="entry name" value="HTH_GNTR"/>
    <property type="match status" value="1"/>
</dbReference>
<dbReference type="SMART" id="SM00345">
    <property type="entry name" value="HTH_GNTR"/>
    <property type="match status" value="1"/>
</dbReference>
<proteinExistence type="predicted"/>
<keyword evidence="2" id="KW-0238">DNA-binding</keyword>
<dbReference type="InterPro" id="IPR008920">
    <property type="entry name" value="TF_FadR/GntR_C"/>
</dbReference>
<dbReference type="Gene3D" id="1.20.120.530">
    <property type="entry name" value="GntR ligand-binding domain-like"/>
    <property type="match status" value="1"/>
</dbReference>
<feature type="domain" description="HTH gntR-type" evidence="5">
    <location>
        <begin position="8"/>
        <end position="74"/>
    </location>
</feature>
<dbReference type="SMART" id="SM00895">
    <property type="entry name" value="FCD"/>
    <property type="match status" value="1"/>
</dbReference>
<dbReference type="InterPro" id="IPR036390">
    <property type="entry name" value="WH_DNA-bd_sf"/>
</dbReference>
<reference evidence="6" key="2">
    <citation type="journal article" date="2021" name="PeerJ">
        <title>Extensive microbial diversity within the chicken gut microbiome revealed by metagenomics and culture.</title>
        <authorList>
            <person name="Gilroy R."/>
            <person name="Ravi A."/>
            <person name="Getino M."/>
            <person name="Pursley I."/>
            <person name="Horton D.L."/>
            <person name="Alikhan N.F."/>
            <person name="Baker D."/>
            <person name="Gharbi K."/>
            <person name="Hall N."/>
            <person name="Watson M."/>
            <person name="Adriaenssens E.M."/>
            <person name="Foster-Nyarko E."/>
            <person name="Jarju S."/>
            <person name="Secka A."/>
            <person name="Antonio M."/>
            <person name="Oren A."/>
            <person name="Chaudhuri R.R."/>
            <person name="La Ragione R."/>
            <person name="Hildebrand F."/>
            <person name="Pallen M.J."/>
        </authorList>
    </citation>
    <scope>NUCLEOTIDE SEQUENCE</scope>
    <source>
        <strain evidence="6">CHK191-8634</strain>
    </source>
</reference>
<dbReference type="GO" id="GO:0003700">
    <property type="term" value="F:DNA-binding transcription factor activity"/>
    <property type="evidence" value="ECO:0007669"/>
    <property type="project" value="InterPro"/>
</dbReference>
<dbReference type="Proteomes" id="UP000824073">
    <property type="component" value="Unassembled WGS sequence"/>
</dbReference>
<dbReference type="SUPFAM" id="SSF48008">
    <property type="entry name" value="GntR ligand-binding domain-like"/>
    <property type="match status" value="1"/>
</dbReference>
<organism evidence="6 7">
    <name type="scientific">Candidatus Ventrousia excrementavium</name>
    <dbReference type="NCBI Taxonomy" id="2840961"/>
    <lineage>
        <taxon>Bacteria</taxon>
        <taxon>Bacillati</taxon>
        <taxon>Bacillota</taxon>
        <taxon>Clostridia</taxon>
        <taxon>Eubacteriales</taxon>
        <taxon>Clostridiaceae</taxon>
        <taxon>Clostridiaceae incertae sedis</taxon>
        <taxon>Candidatus Ventrousia</taxon>
    </lineage>
</organism>
<evidence type="ECO:0000313" key="7">
    <source>
        <dbReference type="Proteomes" id="UP000824073"/>
    </source>
</evidence>
<evidence type="ECO:0000256" key="2">
    <source>
        <dbReference type="ARBA" id="ARBA00023125"/>
    </source>
</evidence>
<evidence type="ECO:0000256" key="4">
    <source>
        <dbReference type="SAM" id="MobiDB-lite"/>
    </source>
</evidence>
<dbReference type="PANTHER" id="PTHR43537:SF24">
    <property type="entry name" value="GLUCONATE OPERON TRANSCRIPTIONAL REPRESSOR"/>
    <property type="match status" value="1"/>
</dbReference>
<evidence type="ECO:0000259" key="5">
    <source>
        <dbReference type="PROSITE" id="PS50949"/>
    </source>
</evidence>
<dbReference type="EMBL" id="DVMR01000011">
    <property type="protein sequence ID" value="HIU42848.1"/>
    <property type="molecule type" value="Genomic_DNA"/>
</dbReference>
<dbReference type="GO" id="GO:0003677">
    <property type="term" value="F:DNA binding"/>
    <property type="evidence" value="ECO:0007669"/>
    <property type="project" value="UniProtKB-KW"/>
</dbReference>
<sequence length="230" mass="26692">MERVVKKTVYHHQVYEIVKRQILSGQLPSGQRLSESGLAQSLGVSRSPVREAMRMLEQDQLLVSTPGGLIVNPLDPETILEIYECRILLESYAARRGVSMLSDDDIRLLEQYVQQSMQSHDRQDFEQVIAYNTRFHEMLNSCCDNKLLRRTMENNHHLSLLARAQEFACYKRDPSYLQEHMAVVEALKLRNPELVEARMREHINNDRRFYLERSHPSDAPGPDPRQTAGF</sequence>
<dbReference type="SUPFAM" id="SSF46785">
    <property type="entry name" value="Winged helix' DNA-binding domain"/>
    <property type="match status" value="1"/>
</dbReference>
<accession>A0A9D1ISN9</accession>
<dbReference type="PANTHER" id="PTHR43537">
    <property type="entry name" value="TRANSCRIPTIONAL REGULATOR, GNTR FAMILY"/>
    <property type="match status" value="1"/>
</dbReference>